<keyword evidence="2" id="KW-0645">Protease</keyword>
<name>A0A0A2MBW2_9FLAO</name>
<dbReference type="Proteomes" id="UP000030121">
    <property type="component" value="Unassembled WGS sequence"/>
</dbReference>
<keyword evidence="4" id="KW-0175">Coiled coil</keyword>
<dbReference type="GO" id="GO:0008233">
    <property type="term" value="F:peptidase activity"/>
    <property type="evidence" value="ECO:0007669"/>
    <property type="project" value="UniProtKB-KW"/>
</dbReference>
<proteinExistence type="predicted"/>
<dbReference type="InterPro" id="IPR054613">
    <property type="entry name" value="Peptidase_S78_dom"/>
</dbReference>
<gene>
    <name evidence="7" type="ORF">Q764_06005</name>
</gene>
<organism evidence="7 8">
    <name type="scientific">Flavobacterium suncheonense GH29-5 = DSM 17707</name>
    <dbReference type="NCBI Taxonomy" id="1121899"/>
    <lineage>
        <taxon>Bacteria</taxon>
        <taxon>Pseudomonadati</taxon>
        <taxon>Bacteroidota</taxon>
        <taxon>Flavobacteriia</taxon>
        <taxon>Flavobacteriales</taxon>
        <taxon>Flavobacteriaceae</taxon>
        <taxon>Flavobacterium</taxon>
    </lineage>
</organism>
<evidence type="ECO:0000313" key="8">
    <source>
        <dbReference type="Proteomes" id="UP000030121"/>
    </source>
</evidence>
<evidence type="ECO:0000256" key="4">
    <source>
        <dbReference type="SAM" id="Coils"/>
    </source>
</evidence>
<protein>
    <recommendedName>
        <fullName evidence="6">Prohead serine protease domain-containing protein</fullName>
    </recommendedName>
</protein>
<evidence type="ECO:0000313" key="7">
    <source>
        <dbReference type="EMBL" id="KGO89744.1"/>
    </source>
</evidence>
<evidence type="ECO:0000256" key="3">
    <source>
        <dbReference type="ARBA" id="ARBA00022801"/>
    </source>
</evidence>
<reference evidence="7 8" key="1">
    <citation type="submission" date="2013-09" db="EMBL/GenBank/DDBJ databases">
        <authorList>
            <person name="Zeng Z."/>
            <person name="Chen C."/>
        </authorList>
    </citation>
    <scope>NUCLEOTIDE SEQUENCE [LARGE SCALE GENOMIC DNA]</scope>
    <source>
        <strain evidence="7 8">GH29-5</strain>
    </source>
</reference>
<dbReference type="AlphaFoldDB" id="A0A0A2MBW2"/>
<feature type="domain" description="Prohead serine protease" evidence="6">
    <location>
        <begin position="72"/>
        <end position="137"/>
    </location>
</feature>
<evidence type="ECO:0000256" key="5">
    <source>
        <dbReference type="SAM" id="MobiDB-lite"/>
    </source>
</evidence>
<feature type="coiled-coil region" evidence="4">
    <location>
        <begin position="205"/>
        <end position="239"/>
    </location>
</feature>
<dbReference type="eggNOG" id="COG3740">
    <property type="taxonomic scope" value="Bacteria"/>
</dbReference>
<dbReference type="RefSeq" id="WP_035744244.1">
    <property type="nucleotide sequence ID" value="NZ_AUCZ01000008.1"/>
</dbReference>
<comment type="caution">
    <text evidence="7">The sequence shown here is derived from an EMBL/GenBank/DDBJ whole genome shotgun (WGS) entry which is preliminary data.</text>
</comment>
<keyword evidence="1" id="KW-1188">Viral release from host cell</keyword>
<dbReference type="Pfam" id="PF04586">
    <property type="entry name" value="Peptidase_S78"/>
    <property type="match status" value="1"/>
</dbReference>
<feature type="region of interest" description="Disordered" evidence="5">
    <location>
        <begin position="287"/>
        <end position="307"/>
    </location>
</feature>
<evidence type="ECO:0000259" key="6">
    <source>
        <dbReference type="Pfam" id="PF04586"/>
    </source>
</evidence>
<dbReference type="STRING" id="1121899.GCA_000430025_01877"/>
<dbReference type="GO" id="GO:0006508">
    <property type="term" value="P:proteolysis"/>
    <property type="evidence" value="ECO:0007669"/>
    <property type="project" value="UniProtKB-KW"/>
</dbReference>
<accession>A0A0A2MBW2</accession>
<dbReference type="EMBL" id="JRLW01000005">
    <property type="protein sequence ID" value="KGO89744.1"/>
    <property type="molecule type" value="Genomic_DNA"/>
</dbReference>
<sequence length="333" mass="36482">MPEPVIKPFVFNDETVANTYGFYILTEGIDLTRFSKNPVMLSDHWNNNNYVLGKWTDWKKEGALLTGLPDFDVEDEQSAKIKGKVERGYLSGCSMGIIVDRENLTYIDGKIFLTKCELAEVSIVPVPSNANAVRLMSADGKVMDDDEIKTLCLSVTDGKQPELNSNTDNTMKKIMLSLAAMVALGYDTKALPKEGVEESELDSRVMELAGKVQELQTKNDALELAAKTAKDAAEAEKKTRVTAKVKLGVTQGKIGADKEQSFIDLGLSSEEALDTALNAIPAKQNFSAGVHTPSGTDGSPEVKNQEDFQKLSAEEQLAFKANKPEEYKKLFAN</sequence>
<evidence type="ECO:0000256" key="2">
    <source>
        <dbReference type="ARBA" id="ARBA00022670"/>
    </source>
</evidence>
<evidence type="ECO:0000256" key="1">
    <source>
        <dbReference type="ARBA" id="ARBA00022612"/>
    </source>
</evidence>
<keyword evidence="8" id="KW-1185">Reference proteome</keyword>
<keyword evidence="3" id="KW-0378">Hydrolase</keyword>